<feature type="domain" description="BPTI/Kunitz inhibitor" evidence="9">
    <location>
        <begin position="44"/>
        <end position="94"/>
    </location>
</feature>
<dbReference type="Gene3D" id="4.10.410.10">
    <property type="entry name" value="Pancreatic trypsin inhibitor Kunitz domain"/>
    <property type="match status" value="3"/>
</dbReference>
<dbReference type="EMBL" id="SWLE01000001">
    <property type="protein sequence ID" value="TNN04462.1"/>
    <property type="molecule type" value="Genomic_DNA"/>
</dbReference>
<dbReference type="PROSITE" id="PS51257">
    <property type="entry name" value="PROKAR_LIPOPROTEIN"/>
    <property type="match status" value="1"/>
</dbReference>
<keyword evidence="1 8" id="KW-0646">Protease inhibitor</keyword>
<dbReference type="InterPro" id="IPR036880">
    <property type="entry name" value="Kunitz_BPTI_sf"/>
</dbReference>
<protein>
    <recommendedName>
        <fullName evidence="8">Tissue factor pathway inhibitor</fullName>
    </recommendedName>
</protein>
<dbReference type="FunFam" id="4.10.410.10:FF:000004">
    <property type="entry name" value="Tissue factor pathway inhibitor"/>
    <property type="match status" value="2"/>
</dbReference>
<keyword evidence="3" id="KW-0677">Repeat</keyword>
<keyword evidence="2 8" id="KW-0356">Hemostasis</keyword>
<keyword evidence="4 8" id="KW-0722">Serine protease inhibitor</keyword>
<organism evidence="10 11">
    <name type="scientific">Takifugu bimaculatus</name>
    <dbReference type="NCBI Taxonomy" id="433685"/>
    <lineage>
        <taxon>Eukaryota</taxon>
        <taxon>Metazoa</taxon>
        <taxon>Chordata</taxon>
        <taxon>Craniata</taxon>
        <taxon>Vertebrata</taxon>
        <taxon>Euteleostomi</taxon>
        <taxon>Actinopterygii</taxon>
        <taxon>Neopterygii</taxon>
        <taxon>Teleostei</taxon>
        <taxon>Neoteleostei</taxon>
        <taxon>Acanthomorphata</taxon>
        <taxon>Eupercaria</taxon>
        <taxon>Tetraodontiformes</taxon>
        <taxon>Tetradontoidea</taxon>
        <taxon>Tetraodontidae</taxon>
        <taxon>Takifugu</taxon>
    </lineage>
</organism>
<evidence type="ECO:0000313" key="11">
    <source>
        <dbReference type="Proteomes" id="UP000516260"/>
    </source>
</evidence>
<dbReference type="PROSITE" id="PS50279">
    <property type="entry name" value="BPTI_KUNITZ_2"/>
    <property type="match status" value="3"/>
</dbReference>
<dbReference type="AlphaFoldDB" id="A0A4Z2CJS6"/>
<keyword evidence="8" id="KW-0732">Signal</keyword>
<dbReference type="InterPro" id="IPR002223">
    <property type="entry name" value="Kunitz_BPTI"/>
</dbReference>
<dbReference type="SUPFAM" id="SSF57362">
    <property type="entry name" value="BPTI-like"/>
    <property type="match status" value="3"/>
</dbReference>
<dbReference type="PRINTS" id="PR00759">
    <property type="entry name" value="BASICPTASE"/>
</dbReference>
<feature type="signal peptide" evidence="8">
    <location>
        <begin position="1"/>
        <end position="24"/>
    </location>
</feature>
<keyword evidence="7" id="KW-0325">Glycoprotein</keyword>
<evidence type="ECO:0000256" key="4">
    <source>
        <dbReference type="ARBA" id="ARBA00022900"/>
    </source>
</evidence>
<dbReference type="CDD" id="cd00109">
    <property type="entry name" value="Kunitz-type"/>
    <property type="match status" value="1"/>
</dbReference>
<dbReference type="PANTHER" id="PTHR10083">
    <property type="entry name" value="KUNITZ-TYPE PROTEASE INHIBITOR-RELATED"/>
    <property type="match status" value="1"/>
</dbReference>
<dbReference type="PROSITE" id="PS00280">
    <property type="entry name" value="BPTI_KUNITZ_1"/>
    <property type="match status" value="3"/>
</dbReference>
<dbReference type="GO" id="GO:0007596">
    <property type="term" value="P:blood coagulation"/>
    <property type="evidence" value="ECO:0007669"/>
    <property type="project" value="UniProtKB-UniRule"/>
</dbReference>
<feature type="domain" description="BPTI/Kunitz inhibitor" evidence="9">
    <location>
        <begin position="103"/>
        <end position="153"/>
    </location>
</feature>
<evidence type="ECO:0000256" key="2">
    <source>
        <dbReference type="ARBA" id="ARBA00022696"/>
    </source>
</evidence>
<accession>A0A4Z2CJS6</accession>
<dbReference type="InterPro" id="IPR050098">
    <property type="entry name" value="TFPI/VKTCI-like"/>
</dbReference>
<proteinExistence type="predicted"/>
<keyword evidence="11" id="KW-1185">Reference proteome</keyword>
<keyword evidence="5 8" id="KW-0094">Blood coagulation</keyword>
<comment type="subcellular location">
    <subcellularLocation>
        <location evidence="8">Secreted</location>
    </subcellularLocation>
</comment>
<feature type="domain" description="BPTI/Kunitz inhibitor" evidence="9">
    <location>
        <begin position="203"/>
        <end position="253"/>
    </location>
</feature>
<dbReference type="PIRSF" id="PIRSF001620">
    <property type="entry name" value="TFPI"/>
    <property type="match status" value="1"/>
</dbReference>
<dbReference type="SMART" id="SM00131">
    <property type="entry name" value="KU"/>
    <property type="match status" value="3"/>
</dbReference>
<evidence type="ECO:0000256" key="5">
    <source>
        <dbReference type="ARBA" id="ARBA00023084"/>
    </source>
</evidence>
<dbReference type="InterPro" id="IPR008296">
    <property type="entry name" value="TFPI-like"/>
</dbReference>
<dbReference type="PANTHER" id="PTHR10083:SF377">
    <property type="entry name" value="TISSUE FACTOR PATHWAY INHIBITOR"/>
    <property type="match status" value="1"/>
</dbReference>
<name>A0A4Z2CJS6_9TELE</name>
<keyword evidence="6" id="KW-1015">Disulfide bond</keyword>
<reference evidence="10 11" key="1">
    <citation type="submission" date="2019-04" db="EMBL/GenBank/DDBJ databases">
        <title>The sequence and de novo assembly of Takifugu bimaculatus genome using PacBio and Hi-C technologies.</title>
        <authorList>
            <person name="Xu P."/>
            <person name="Liu B."/>
            <person name="Zhou Z."/>
        </authorList>
    </citation>
    <scope>NUCLEOTIDE SEQUENCE [LARGE SCALE GENOMIC DNA]</scope>
    <source>
        <strain evidence="10">TB-2018</strain>
        <tissue evidence="10">Muscle</tissue>
    </source>
</reference>
<evidence type="ECO:0000256" key="8">
    <source>
        <dbReference type="PIRNR" id="PIRNR001620"/>
    </source>
</evidence>
<dbReference type="Pfam" id="PF00014">
    <property type="entry name" value="Kunitz_BPTI"/>
    <property type="match status" value="3"/>
</dbReference>
<evidence type="ECO:0000256" key="1">
    <source>
        <dbReference type="ARBA" id="ARBA00022690"/>
    </source>
</evidence>
<evidence type="ECO:0000259" key="9">
    <source>
        <dbReference type="PROSITE" id="PS50279"/>
    </source>
</evidence>
<evidence type="ECO:0000256" key="3">
    <source>
        <dbReference type="ARBA" id="ARBA00022737"/>
    </source>
</evidence>
<sequence length="280" mass="31531">MTGFNKWWLLCAVSLSCVARFGSCSRRREANRAQPEHLIFNELCALKDEKGPCKAIKDRFFFNVDNGHCELFEYGGCGGNANNFETLEECEETCVVSDNKTPCHLSEAPGPCRGLLSRYYYDSRSQQCKHFFYGGCFGNANNFRSMAECQAKCQSPAKPTEDPVNPIKEQPIMDHGEPATFDHQVQTNNTSQEATDVKPTDLCSFPTDPGTCDGKERRFTYNSITKRCQAFSYSGCGGNENNFVLRKNCIAKCKGRKGGAHRRIIRIKKKNIDYILNRST</sequence>
<dbReference type="GO" id="GO:0005615">
    <property type="term" value="C:extracellular space"/>
    <property type="evidence" value="ECO:0007669"/>
    <property type="project" value="TreeGrafter"/>
</dbReference>
<dbReference type="GO" id="GO:0004867">
    <property type="term" value="F:serine-type endopeptidase inhibitor activity"/>
    <property type="evidence" value="ECO:0007669"/>
    <property type="project" value="UniProtKB-UniRule"/>
</dbReference>
<comment type="caution">
    <text evidence="10">The sequence shown here is derived from an EMBL/GenBank/DDBJ whole genome shotgun (WGS) entry which is preliminary data.</text>
</comment>
<dbReference type="InterPro" id="IPR020901">
    <property type="entry name" value="Prtase_inh_Kunz-CS"/>
</dbReference>
<evidence type="ECO:0000256" key="7">
    <source>
        <dbReference type="ARBA" id="ARBA00023180"/>
    </source>
</evidence>
<evidence type="ECO:0000313" key="10">
    <source>
        <dbReference type="EMBL" id="TNN04462.1"/>
    </source>
</evidence>
<dbReference type="Proteomes" id="UP000516260">
    <property type="component" value="Chromosome 1"/>
</dbReference>
<gene>
    <name evidence="10" type="ORF">fugu_001491</name>
</gene>
<evidence type="ECO:0000256" key="6">
    <source>
        <dbReference type="ARBA" id="ARBA00023157"/>
    </source>
</evidence>
<feature type="chain" id="PRO_5021523882" description="Tissue factor pathway inhibitor" evidence="8">
    <location>
        <begin position="25"/>
        <end position="280"/>
    </location>
</feature>